<reference evidence="11 12" key="2">
    <citation type="submission" date="2019-02" db="EMBL/GenBank/DDBJ databases">
        <title>Diversity in Cyanophage Genomes from Southern New England Coastal Waters.</title>
        <authorList>
            <person name="Marston M.F."/>
        </authorList>
    </citation>
    <scope>NUCLEOTIDE SEQUENCE [LARGE SCALE GENOMIC DNA]</scope>
    <source>
        <strain evidence="5">RW_01_0115_WH8101</strain>
        <strain evidence="6">RW_22_0214</strain>
        <strain evidence="7">RW_62_0316</strain>
    </source>
</reference>
<dbReference type="Proteomes" id="UP000222384">
    <property type="component" value="Genome"/>
</dbReference>
<dbReference type="Proteomes" id="UP000299832">
    <property type="component" value="Genome"/>
</dbReference>
<dbReference type="EMBL" id="KX349290">
    <property type="protein sequence ID" value="AOO11303.1"/>
    <property type="molecule type" value="Genomic_DNA"/>
</dbReference>
<sequence>MTWDIGSFAKDCKQHTEHKWVVKFPNGDYFYQPNQGQLITGPFIHSAQKYKSPKKALKDFTKVLEYVDGGDRVIYNVVKVYHTHIYEEE</sequence>
<evidence type="ECO:0000313" key="10">
    <source>
        <dbReference type="Proteomes" id="UP000224173"/>
    </source>
</evidence>
<dbReference type="Proteomes" id="UP000224173">
    <property type="component" value="Segment"/>
</dbReference>
<evidence type="ECO:0000313" key="4">
    <source>
        <dbReference type="EMBL" id="AOO11303.1"/>
    </source>
</evidence>
<accession>A0A1D7SAK3</accession>
<dbReference type="EMBL" id="KX349286">
    <property type="protein sequence ID" value="AOO10418.1"/>
    <property type="molecule type" value="Genomic_DNA"/>
</dbReference>
<evidence type="ECO:0000313" key="3">
    <source>
        <dbReference type="EMBL" id="AOO10857.1"/>
    </source>
</evidence>
<dbReference type="EMBL" id="KX349288">
    <property type="protein sequence ID" value="AOO10857.1"/>
    <property type="molecule type" value="Genomic_DNA"/>
</dbReference>
<dbReference type="Proteomes" id="UP000301260">
    <property type="component" value="Segment"/>
</dbReference>
<evidence type="ECO:0000313" key="8">
    <source>
        <dbReference type="Proteomes" id="UP000222384"/>
    </source>
</evidence>
<evidence type="ECO:0000313" key="2">
    <source>
        <dbReference type="EMBL" id="AOO10636.1"/>
    </source>
</evidence>
<protein>
    <submittedName>
        <fullName evidence="2">Uncharacterized protein</fullName>
    </submittedName>
</protein>
<proteinExistence type="predicted"/>
<reference evidence="8 9" key="1">
    <citation type="journal article" date="2016" name="Environ. Microbiol.">
        <title>Genomic diversification of marine cyanophages into stable ecotypes.</title>
        <authorList>
            <person name="Marston M.F."/>
            <person name="Martiny J.B."/>
        </authorList>
    </citation>
    <scope>NUCLEOTIDE SEQUENCE [LARGE SCALE GENOMIC DNA]</scope>
    <source>
        <strain evidence="1">RW_03_0807_WH8101</strain>
        <strain evidence="2">RW_06_0613</strain>
        <strain evidence="3">RW_08_0711</strain>
        <strain evidence="4">RW_25_1112</strain>
    </source>
</reference>
<dbReference type="Proteomes" id="UP000304735">
    <property type="component" value="Segment"/>
</dbReference>
<dbReference type="EMBL" id="KX349287">
    <property type="protein sequence ID" value="AOO10636.1"/>
    <property type="molecule type" value="Genomic_DNA"/>
</dbReference>
<dbReference type="EMBL" id="MK493322">
    <property type="protein sequence ID" value="QBQ75155.1"/>
    <property type="molecule type" value="Genomic_DNA"/>
</dbReference>
<evidence type="ECO:0000313" key="5">
    <source>
        <dbReference type="EMBL" id="QBQ75155.1"/>
    </source>
</evidence>
<dbReference type="Proteomes" id="UP000224174">
    <property type="component" value="Segment"/>
</dbReference>
<evidence type="ECO:0000313" key="11">
    <source>
        <dbReference type="Proteomes" id="UP000299832"/>
    </source>
</evidence>
<dbReference type="EMBL" id="MK493324">
    <property type="protein sequence ID" value="QBQ75598.1"/>
    <property type="molecule type" value="Genomic_DNA"/>
</dbReference>
<organism evidence="2 10">
    <name type="scientific">Synechococcus phage S-RIM8</name>
    <dbReference type="NCBI Taxonomy" id="756278"/>
    <lineage>
        <taxon>Viruses</taxon>
        <taxon>Duplodnaviria</taxon>
        <taxon>Heunggongvirae</taxon>
        <taxon>Uroviricota</taxon>
        <taxon>Caudoviricetes</taxon>
        <taxon>Pantevenvirales</taxon>
        <taxon>Kyanoviridae</taxon>
        <taxon>Neptunevirus</taxon>
        <taxon>Neptunevirus srim18</taxon>
    </lineage>
</organism>
<evidence type="ECO:0000313" key="6">
    <source>
        <dbReference type="EMBL" id="QBQ75598.1"/>
    </source>
</evidence>
<evidence type="ECO:0000313" key="7">
    <source>
        <dbReference type="EMBL" id="QBQ75818.1"/>
    </source>
</evidence>
<evidence type="ECO:0000313" key="12">
    <source>
        <dbReference type="Proteomes" id="UP000301260"/>
    </source>
</evidence>
<dbReference type="Proteomes" id="UP000223306">
    <property type="component" value="Segment"/>
</dbReference>
<name>A0A1D7SAK3_9CAUD</name>
<evidence type="ECO:0000313" key="1">
    <source>
        <dbReference type="EMBL" id="AOO10418.1"/>
    </source>
</evidence>
<evidence type="ECO:0000313" key="9">
    <source>
        <dbReference type="Proteomes" id="UP000223306"/>
    </source>
</evidence>
<gene>
    <name evidence="5" type="ORF">RW010115_048</name>
    <name evidence="1" type="ORF">RW03080701_049</name>
    <name evidence="2" type="ORF">RW060613_048</name>
    <name evidence="3" type="ORF">RW080711_048</name>
    <name evidence="6" type="ORF">RW220214_048</name>
    <name evidence="4" type="ORF">RW251112_048</name>
    <name evidence="7" type="ORF">RW620316_048</name>
</gene>
<dbReference type="EMBL" id="MK493325">
    <property type="protein sequence ID" value="QBQ75818.1"/>
    <property type="molecule type" value="Genomic_DNA"/>
</dbReference>